<feature type="transmembrane region" description="Helical" evidence="6">
    <location>
        <begin position="423"/>
        <end position="440"/>
    </location>
</feature>
<dbReference type="RefSeq" id="WP_183487423.1">
    <property type="nucleotide sequence ID" value="NZ_JBHUOV010000002.1"/>
</dbReference>
<keyword evidence="5 6" id="KW-0472">Membrane</keyword>
<evidence type="ECO:0000256" key="3">
    <source>
        <dbReference type="ARBA" id="ARBA00022692"/>
    </source>
</evidence>
<feature type="transmembrane region" description="Helical" evidence="6">
    <location>
        <begin position="300"/>
        <end position="318"/>
    </location>
</feature>
<keyword evidence="4 6" id="KW-1133">Transmembrane helix</keyword>
<keyword evidence="3 6" id="KW-0812">Transmembrane</keyword>
<feature type="transmembrane region" description="Helical" evidence="6">
    <location>
        <begin position="360"/>
        <end position="384"/>
    </location>
</feature>
<dbReference type="InterPro" id="IPR050833">
    <property type="entry name" value="Poly_Biosynth_Transport"/>
</dbReference>
<evidence type="ECO:0000256" key="4">
    <source>
        <dbReference type="ARBA" id="ARBA00022989"/>
    </source>
</evidence>
<reference evidence="8" key="1">
    <citation type="journal article" date="2019" name="Int. J. Syst. Evol. Microbiol.">
        <title>The Global Catalogue of Microorganisms (GCM) 10K type strain sequencing project: providing services to taxonomists for standard genome sequencing and annotation.</title>
        <authorList>
            <consortium name="The Broad Institute Genomics Platform"/>
            <consortium name="The Broad Institute Genome Sequencing Center for Infectious Disease"/>
            <person name="Wu L."/>
            <person name="Ma J."/>
        </authorList>
    </citation>
    <scope>NUCLEOTIDE SEQUENCE [LARGE SCALE GENOMIC DNA]</scope>
    <source>
        <strain evidence="8">KCTC 32141</strain>
    </source>
</reference>
<evidence type="ECO:0000313" key="7">
    <source>
        <dbReference type="EMBL" id="MFD2823474.1"/>
    </source>
</evidence>
<feature type="transmembrane region" description="Helical" evidence="6">
    <location>
        <begin position="211"/>
        <end position="231"/>
    </location>
</feature>
<sequence>MGIVATQSIKNTIVTYLGFGIGAINTLFLYTEFLSADYFGLVVFVLSTANLMMPLLMFGVNNSLIKFYSSYKTKKLQSNFLSFMLFLPLLIIIPLGLIGSLFYETIATWLSKENYIIKDYTWLIYVLSAVLAYFEIFFSWSKVHFKSVFGNFMREAFHRIFTMILLLAVYLKKLTVEEFIYAIVIVYIVRTFIMMFYAFSIRFPKLNFNRSFNYSTVLKYSFLIIIAGSVSMVLLDLDKFMLGELIKIENIAYYSVAIFIATVIAVPARAMHQIVNPLTASFLNNKQYSDLKSLYKKSSINLFIIGGFIFVLIIVNINQLYELLKPEYSQGLYIVFIISVVKLIDNLLGNNNAIIFNSNYYRIILTFGFCIVLLAIILNLILIPKYGIEGAAIASLIAFLIYDSLKLWYVNLKFKMHPFSQKTLQTLVLIIILCFGFYFWEFPFHPIINIAIKSILASLLYAFVVHKFCLSEDISSILNKIFKLKSE</sequence>
<comment type="subcellular location">
    <subcellularLocation>
        <location evidence="1">Cell membrane</location>
        <topology evidence="1">Multi-pass membrane protein</topology>
    </subcellularLocation>
</comment>
<feature type="transmembrane region" description="Helical" evidence="6">
    <location>
        <begin position="12"/>
        <end position="30"/>
    </location>
</feature>
<proteinExistence type="predicted"/>
<dbReference type="EMBL" id="JBHUOV010000002">
    <property type="protein sequence ID" value="MFD2823474.1"/>
    <property type="molecule type" value="Genomic_DNA"/>
</dbReference>
<evidence type="ECO:0000256" key="5">
    <source>
        <dbReference type="ARBA" id="ARBA00023136"/>
    </source>
</evidence>
<keyword evidence="8" id="KW-1185">Reference proteome</keyword>
<organism evidence="7 8">
    <name type="scientific">Lacinutrix iliipiscaria</name>
    <dbReference type="NCBI Taxonomy" id="1230532"/>
    <lineage>
        <taxon>Bacteria</taxon>
        <taxon>Pseudomonadati</taxon>
        <taxon>Bacteroidota</taxon>
        <taxon>Flavobacteriia</taxon>
        <taxon>Flavobacteriales</taxon>
        <taxon>Flavobacteriaceae</taxon>
        <taxon>Lacinutrix</taxon>
    </lineage>
</organism>
<comment type="caution">
    <text evidence="7">The sequence shown here is derived from an EMBL/GenBank/DDBJ whole genome shotgun (WGS) entry which is preliminary data.</text>
</comment>
<protein>
    <submittedName>
        <fullName evidence="7">Lipopolysaccharide biosynthesis protein</fullName>
    </submittedName>
</protein>
<keyword evidence="2" id="KW-1003">Cell membrane</keyword>
<feature type="transmembrane region" description="Helical" evidence="6">
    <location>
        <begin position="330"/>
        <end position="348"/>
    </location>
</feature>
<evidence type="ECO:0000256" key="2">
    <source>
        <dbReference type="ARBA" id="ARBA00022475"/>
    </source>
</evidence>
<evidence type="ECO:0000313" key="8">
    <source>
        <dbReference type="Proteomes" id="UP001597533"/>
    </source>
</evidence>
<accession>A0ABW5WMJ6</accession>
<feature type="transmembrane region" description="Helical" evidence="6">
    <location>
        <begin position="80"/>
        <end position="102"/>
    </location>
</feature>
<dbReference type="PANTHER" id="PTHR30250:SF11">
    <property type="entry name" value="O-ANTIGEN TRANSPORTER-RELATED"/>
    <property type="match status" value="1"/>
</dbReference>
<dbReference type="PANTHER" id="PTHR30250">
    <property type="entry name" value="PST FAMILY PREDICTED COLANIC ACID TRANSPORTER"/>
    <property type="match status" value="1"/>
</dbReference>
<feature type="transmembrane region" description="Helical" evidence="6">
    <location>
        <begin position="446"/>
        <end position="465"/>
    </location>
</feature>
<feature type="transmembrane region" description="Helical" evidence="6">
    <location>
        <begin position="156"/>
        <end position="173"/>
    </location>
</feature>
<feature type="transmembrane region" description="Helical" evidence="6">
    <location>
        <begin position="179"/>
        <end position="199"/>
    </location>
</feature>
<feature type="transmembrane region" description="Helical" evidence="6">
    <location>
        <begin position="36"/>
        <end position="60"/>
    </location>
</feature>
<evidence type="ECO:0000256" key="6">
    <source>
        <dbReference type="SAM" id="Phobius"/>
    </source>
</evidence>
<feature type="transmembrane region" description="Helical" evidence="6">
    <location>
        <begin position="251"/>
        <end position="268"/>
    </location>
</feature>
<feature type="transmembrane region" description="Helical" evidence="6">
    <location>
        <begin position="122"/>
        <end position="140"/>
    </location>
</feature>
<name>A0ABW5WMJ6_9FLAO</name>
<feature type="transmembrane region" description="Helical" evidence="6">
    <location>
        <begin position="390"/>
        <end position="411"/>
    </location>
</feature>
<evidence type="ECO:0000256" key="1">
    <source>
        <dbReference type="ARBA" id="ARBA00004651"/>
    </source>
</evidence>
<gene>
    <name evidence="7" type="ORF">ACFS5M_07330</name>
</gene>
<dbReference type="Proteomes" id="UP001597533">
    <property type="component" value="Unassembled WGS sequence"/>
</dbReference>